<dbReference type="InterPro" id="IPR027417">
    <property type="entry name" value="P-loop_NTPase"/>
</dbReference>
<proteinExistence type="inferred from homology"/>
<dbReference type="PANTHER" id="PTHR36766:SF61">
    <property type="entry name" value="NB-ARC DOMAIN DISEASE RESISTANCE PROTEIN"/>
    <property type="match status" value="1"/>
</dbReference>
<keyword evidence="7" id="KW-0175">Coiled coil</keyword>
<dbReference type="Gene3D" id="1.20.5.4130">
    <property type="match status" value="1"/>
</dbReference>
<name>A0ABD1VCB4_9LAMI</name>
<dbReference type="InterPro" id="IPR002182">
    <property type="entry name" value="NB-ARC"/>
</dbReference>
<evidence type="ECO:0000313" key="12">
    <source>
        <dbReference type="EMBL" id="KAL2534989.1"/>
    </source>
</evidence>
<dbReference type="PANTHER" id="PTHR36766">
    <property type="entry name" value="PLANT BROAD-SPECTRUM MILDEW RESISTANCE PROTEIN RPW8"/>
    <property type="match status" value="1"/>
</dbReference>
<evidence type="ECO:0000259" key="9">
    <source>
        <dbReference type="Pfam" id="PF18052"/>
    </source>
</evidence>
<evidence type="ECO:0000313" key="13">
    <source>
        <dbReference type="Proteomes" id="UP001604336"/>
    </source>
</evidence>
<feature type="domain" description="Disease resistance R13L4/SHOC-2-like LRR" evidence="11">
    <location>
        <begin position="635"/>
        <end position="816"/>
    </location>
</feature>
<keyword evidence="2" id="KW-0433">Leucine-rich repeat</keyword>
<dbReference type="Pfam" id="PF00931">
    <property type="entry name" value="NB-ARC"/>
    <property type="match status" value="1"/>
</dbReference>
<evidence type="ECO:0000256" key="2">
    <source>
        <dbReference type="ARBA" id="ARBA00022614"/>
    </source>
</evidence>
<evidence type="ECO:0000259" key="11">
    <source>
        <dbReference type="Pfam" id="PF23598"/>
    </source>
</evidence>
<dbReference type="EMBL" id="JBFOLK010000002">
    <property type="protein sequence ID" value="KAL2534989.1"/>
    <property type="molecule type" value="Genomic_DNA"/>
</dbReference>
<dbReference type="InterPro" id="IPR036388">
    <property type="entry name" value="WH-like_DNA-bd_sf"/>
</dbReference>
<dbReference type="Proteomes" id="UP001604336">
    <property type="component" value="Unassembled WGS sequence"/>
</dbReference>
<dbReference type="Pfam" id="PF23598">
    <property type="entry name" value="LRR_14"/>
    <property type="match status" value="1"/>
</dbReference>
<evidence type="ECO:0000256" key="4">
    <source>
        <dbReference type="ARBA" id="ARBA00022741"/>
    </source>
</evidence>
<feature type="domain" description="NB-ARC" evidence="8">
    <location>
        <begin position="171"/>
        <end position="342"/>
    </location>
</feature>
<protein>
    <submittedName>
        <fullName evidence="12">Disease resistance RPP13-like protein 1</fullName>
    </submittedName>
</protein>
<reference evidence="13" key="1">
    <citation type="submission" date="2024-07" db="EMBL/GenBank/DDBJ databases">
        <title>Two chromosome-level genome assemblies of Korean endemic species Abeliophyllum distichum and Forsythia ovata (Oleaceae).</title>
        <authorList>
            <person name="Jang H."/>
        </authorList>
    </citation>
    <scope>NUCLEOTIDE SEQUENCE [LARGE SCALE GENOMIC DNA]</scope>
</reference>
<dbReference type="GO" id="GO:0005524">
    <property type="term" value="F:ATP binding"/>
    <property type="evidence" value="ECO:0007669"/>
    <property type="project" value="UniProtKB-KW"/>
</dbReference>
<dbReference type="CDD" id="cd14798">
    <property type="entry name" value="RX-CC_like"/>
    <property type="match status" value="1"/>
</dbReference>
<dbReference type="AlphaFoldDB" id="A0ABD1VCB4"/>
<evidence type="ECO:0000256" key="7">
    <source>
        <dbReference type="SAM" id="Coils"/>
    </source>
</evidence>
<evidence type="ECO:0000259" key="10">
    <source>
        <dbReference type="Pfam" id="PF23559"/>
    </source>
</evidence>
<accession>A0ABD1VCB4</accession>
<evidence type="ECO:0000259" key="8">
    <source>
        <dbReference type="Pfam" id="PF00931"/>
    </source>
</evidence>
<keyword evidence="3" id="KW-0677">Repeat</keyword>
<dbReference type="InterPro" id="IPR041118">
    <property type="entry name" value="Rx_N"/>
</dbReference>
<dbReference type="FunFam" id="3.40.50.300:FF:001091">
    <property type="entry name" value="Probable disease resistance protein At1g61300"/>
    <property type="match status" value="1"/>
</dbReference>
<keyword evidence="13" id="KW-1185">Reference proteome</keyword>
<gene>
    <name evidence="12" type="ORF">Adt_08340</name>
</gene>
<feature type="coiled-coil region" evidence="7">
    <location>
        <begin position="35"/>
        <end position="82"/>
    </location>
</feature>
<dbReference type="Gene3D" id="3.40.50.300">
    <property type="entry name" value="P-loop containing nucleotide triphosphate hydrolases"/>
    <property type="match status" value="1"/>
</dbReference>
<dbReference type="GO" id="GO:0051607">
    <property type="term" value="P:defense response to virus"/>
    <property type="evidence" value="ECO:0007669"/>
    <property type="project" value="UniProtKB-ARBA"/>
</dbReference>
<keyword evidence="5" id="KW-0611">Plant defense</keyword>
<dbReference type="SUPFAM" id="SSF52540">
    <property type="entry name" value="P-loop containing nucleoside triphosphate hydrolases"/>
    <property type="match status" value="1"/>
</dbReference>
<dbReference type="InterPro" id="IPR055414">
    <property type="entry name" value="LRR_R13L4/SHOC2-like"/>
</dbReference>
<sequence length="861" mass="99226">MAEQILFNFVERLVMKLGSYALSQIGLAWGVEKELKKLKTSMTLVRNKLLDAEEKQEKNRAVKEWLQRLKELVYEADDLVDEFATEALRKQVEVDGSKRREVRNFFSQSNTITFRYSMGRRVKDVRLRLEEILTDMKKFELAVQAVETKPQPKGRDETYSFVRSSEVVGRESEKEDVIQLIMGCNNEQFVSVIPIVGMGGLGKTTLAKLLYSDPRVESEFEHIIWVCVSDDFDVKIIIRKILKVLGDNNCDSLELEQLRSRLQERLSGSKFFLVLDNVWNEDPVEWIKLRDLLMVGDGSSVILVTTRSEIVASVMGTVPLYDLRSLSDDECLSVFAKWAFNEGDERQHQNLVNIGREIVKKCSGVPLAARTLGCLLYMKTEERDWLSVRDNELWAIKQNENDIMPALRLSSDQMPTYLKQCFAYCSLFKKDKSIDKWMLIYLWMAQGFIRPSEDNDELEDIGERYVNELVKRSFLELNYRGPNRESYTMHDLVHDLAQFVSGSECLKMNPAKKSIPERLKHVSFDLSSEDPQPLFKLNKLRTFLCFNENKFSQGYHGLGQTLTSSFRYLRSLQLCGNMVEVPSSIGDLKHLRSFLIDTACGMTLPSSLGRLLNLQYLHLQVRWFPQVFMFELPEGIGKLINLRYLSLYSSFLTCLPDEIGGLKSLQRLRISIALQLRSLPEGIQHLSNLRYLEIRGCPLLTSLPSGMRYLTALEELYISTCDALSISDFDLRGLTSLRILTLYDLPELVSLPQGLQEYAATLERLRLVLCSNLTSLSDSLEYLTSLQKLEICECRSLLSLPERMQYLTKLQSLTIKGCPELSARCISGREDWYKIEHVPELENDYEKWYVSYLSHRLVSKH</sequence>
<feature type="domain" description="Disease resistance N-terminal" evidence="9">
    <location>
        <begin position="9"/>
        <end position="97"/>
    </location>
</feature>
<organism evidence="12 13">
    <name type="scientific">Abeliophyllum distichum</name>
    <dbReference type="NCBI Taxonomy" id="126358"/>
    <lineage>
        <taxon>Eukaryota</taxon>
        <taxon>Viridiplantae</taxon>
        <taxon>Streptophyta</taxon>
        <taxon>Embryophyta</taxon>
        <taxon>Tracheophyta</taxon>
        <taxon>Spermatophyta</taxon>
        <taxon>Magnoliopsida</taxon>
        <taxon>eudicotyledons</taxon>
        <taxon>Gunneridae</taxon>
        <taxon>Pentapetalae</taxon>
        <taxon>asterids</taxon>
        <taxon>lamiids</taxon>
        <taxon>Lamiales</taxon>
        <taxon>Oleaceae</taxon>
        <taxon>Forsythieae</taxon>
        <taxon>Abeliophyllum</taxon>
    </lineage>
</organism>
<dbReference type="SUPFAM" id="SSF52058">
    <property type="entry name" value="L domain-like"/>
    <property type="match status" value="1"/>
</dbReference>
<comment type="similarity">
    <text evidence="1">Belongs to the disease resistance NB-LRR family.</text>
</comment>
<dbReference type="Pfam" id="PF18052">
    <property type="entry name" value="Rx_N"/>
    <property type="match status" value="1"/>
</dbReference>
<dbReference type="Gene3D" id="3.80.10.10">
    <property type="entry name" value="Ribonuclease Inhibitor"/>
    <property type="match status" value="2"/>
</dbReference>
<dbReference type="Gene3D" id="1.10.8.430">
    <property type="entry name" value="Helical domain of apoptotic protease-activating factors"/>
    <property type="match status" value="1"/>
</dbReference>
<dbReference type="FunFam" id="1.10.10.10:FF:000322">
    <property type="entry name" value="Probable disease resistance protein At1g63360"/>
    <property type="match status" value="1"/>
</dbReference>
<evidence type="ECO:0000256" key="1">
    <source>
        <dbReference type="ARBA" id="ARBA00008894"/>
    </source>
</evidence>
<dbReference type="InterPro" id="IPR042197">
    <property type="entry name" value="Apaf_helical"/>
</dbReference>
<keyword evidence="6" id="KW-0067">ATP-binding</keyword>
<dbReference type="Gene3D" id="1.10.10.10">
    <property type="entry name" value="Winged helix-like DNA-binding domain superfamily/Winged helix DNA-binding domain"/>
    <property type="match status" value="1"/>
</dbReference>
<evidence type="ECO:0000256" key="6">
    <source>
        <dbReference type="ARBA" id="ARBA00022840"/>
    </source>
</evidence>
<evidence type="ECO:0000256" key="3">
    <source>
        <dbReference type="ARBA" id="ARBA00022737"/>
    </source>
</evidence>
<dbReference type="InterPro" id="IPR032675">
    <property type="entry name" value="LRR_dom_sf"/>
</dbReference>
<dbReference type="InterPro" id="IPR058922">
    <property type="entry name" value="WHD_DRP"/>
</dbReference>
<keyword evidence="4" id="KW-0547">Nucleotide-binding</keyword>
<dbReference type="InterPro" id="IPR038005">
    <property type="entry name" value="RX-like_CC"/>
</dbReference>
<comment type="caution">
    <text evidence="12">The sequence shown here is derived from an EMBL/GenBank/DDBJ whole genome shotgun (WGS) entry which is preliminary data.</text>
</comment>
<dbReference type="PRINTS" id="PR00364">
    <property type="entry name" value="DISEASERSIST"/>
</dbReference>
<evidence type="ECO:0000256" key="5">
    <source>
        <dbReference type="ARBA" id="ARBA00022821"/>
    </source>
</evidence>
<feature type="domain" description="Disease resistance protein winged helix" evidence="10">
    <location>
        <begin position="427"/>
        <end position="497"/>
    </location>
</feature>
<dbReference type="Pfam" id="PF23559">
    <property type="entry name" value="WHD_DRP"/>
    <property type="match status" value="1"/>
</dbReference>